<evidence type="ECO:0008006" key="4">
    <source>
        <dbReference type="Google" id="ProtNLM"/>
    </source>
</evidence>
<reference evidence="2 3" key="1">
    <citation type="submission" date="2021-07" db="EMBL/GenBank/DDBJ databases">
        <authorList>
            <person name="Palmer J.M."/>
        </authorList>
    </citation>
    <scope>NUCLEOTIDE SEQUENCE [LARGE SCALE GENOMIC DNA]</scope>
    <source>
        <strain evidence="2 3">AT_MEX2019</strain>
        <tissue evidence="2">Muscle</tissue>
    </source>
</reference>
<evidence type="ECO:0000313" key="3">
    <source>
        <dbReference type="Proteomes" id="UP001345963"/>
    </source>
</evidence>
<dbReference type="Proteomes" id="UP001345963">
    <property type="component" value="Unassembled WGS sequence"/>
</dbReference>
<dbReference type="EMBL" id="JAHUTI010004071">
    <property type="protein sequence ID" value="MED6233934.1"/>
    <property type="molecule type" value="Genomic_DNA"/>
</dbReference>
<sequence>MPHYVCGNQPIAGALKLISLCFFVFFAPPHTFPVSTYPTRSTQELHRNQSWFDRTRRQNVTSSVREGTGKDEHLIG</sequence>
<keyword evidence="3" id="KW-1185">Reference proteome</keyword>
<comment type="caution">
    <text evidence="2">The sequence shown here is derived from an EMBL/GenBank/DDBJ whole genome shotgun (WGS) entry which is preliminary data.</text>
</comment>
<name>A0ABU7A8L0_9TELE</name>
<evidence type="ECO:0000256" key="1">
    <source>
        <dbReference type="SAM" id="MobiDB-lite"/>
    </source>
</evidence>
<gene>
    <name evidence="2" type="ORF">ATANTOWER_019435</name>
</gene>
<accession>A0ABU7A8L0</accession>
<feature type="compositionally biased region" description="Polar residues" evidence="1">
    <location>
        <begin position="48"/>
        <end position="65"/>
    </location>
</feature>
<feature type="region of interest" description="Disordered" evidence="1">
    <location>
        <begin position="48"/>
        <end position="76"/>
    </location>
</feature>
<protein>
    <recommendedName>
        <fullName evidence="4">Secreted protein</fullName>
    </recommendedName>
</protein>
<organism evidence="2 3">
    <name type="scientific">Ataeniobius toweri</name>
    <dbReference type="NCBI Taxonomy" id="208326"/>
    <lineage>
        <taxon>Eukaryota</taxon>
        <taxon>Metazoa</taxon>
        <taxon>Chordata</taxon>
        <taxon>Craniata</taxon>
        <taxon>Vertebrata</taxon>
        <taxon>Euteleostomi</taxon>
        <taxon>Actinopterygii</taxon>
        <taxon>Neopterygii</taxon>
        <taxon>Teleostei</taxon>
        <taxon>Neoteleostei</taxon>
        <taxon>Acanthomorphata</taxon>
        <taxon>Ovalentaria</taxon>
        <taxon>Atherinomorphae</taxon>
        <taxon>Cyprinodontiformes</taxon>
        <taxon>Goodeidae</taxon>
        <taxon>Ataeniobius</taxon>
    </lineage>
</organism>
<proteinExistence type="predicted"/>
<evidence type="ECO:0000313" key="2">
    <source>
        <dbReference type="EMBL" id="MED6233934.1"/>
    </source>
</evidence>
<feature type="compositionally biased region" description="Basic and acidic residues" evidence="1">
    <location>
        <begin position="67"/>
        <end position="76"/>
    </location>
</feature>